<dbReference type="InterPro" id="IPR002560">
    <property type="entry name" value="Transposase_DDE"/>
</dbReference>
<accession>A0A0R1V9W3</accession>
<name>A0A0R1V9W3_9LACO</name>
<reference evidence="2 3" key="1">
    <citation type="journal article" date="2015" name="Genome Announc.">
        <title>Expanding the biotechnology potential of lactobacilli through comparative genomics of 213 strains and associated genera.</title>
        <authorList>
            <person name="Sun Z."/>
            <person name="Harris H.M."/>
            <person name="McCann A."/>
            <person name="Guo C."/>
            <person name="Argimon S."/>
            <person name="Zhang W."/>
            <person name="Yang X."/>
            <person name="Jeffery I.B."/>
            <person name="Cooney J.C."/>
            <person name="Kagawa T.F."/>
            <person name="Liu W."/>
            <person name="Song Y."/>
            <person name="Salvetti E."/>
            <person name="Wrobel A."/>
            <person name="Rasinkangas P."/>
            <person name="Parkhill J."/>
            <person name="Rea M.C."/>
            <person name="O'Sullivan O."/>
            <person name="Ritari J."/>
            <person name="Douillard F.P."/>
            <person name="Paul Ross R."/>
            <person name="Yang R."/>
            <person name="Briner A.E."/>
            <person name="Felis G.E."/>
            <person name="de Vos W.M."/>
            <person name="Barrangou R."/>
            <person name="Klaenhammer T.R."/>
            <person name="Caufield P.W."/>
            <person name="Cui Y."/>
            <person name="Zhang H."/>
            <person name="O'Toole P.W."/>
        </authorList>
    </citation>
    <scope>NUCLEOTIDE SEQUENCE [LARGE SCALE GENOMIC DNA]</scope>
    <source>
        <strain evidence="2 3">DSM 16045</strain>
    </source>
</reference>
<dbReference type="AlphaFoldDB" id="A0A0R1V9W3"/>
<sequence>MSFICCDSETHEIVAKLNDRLSSSIIEYFENRYSVEERQRVETVVIDLNAQYQSFIYRLFPNAEIIIDRFHIVQLIGRSLDRERIKLQKSIDYQSREFKILKSQWKLFHKNAKELETAKQVYLKGVNEYMTP</sequence>
<comment type="caution">
    <text evidence="2">The sequence shown here is derived from an EMBL/GenBank/DDBJ whole genome shotgun (WGS) entry which is preliminary data.</text>
</comment>
<dbReference type="InterPro" id="IPR047951">
    <property type="entry name" value="Transpos_ISL3"/>
</dbReference>
<protein>
    <submittedName>
        <fullName evidence="2">Transposase</fullName>
    </submittedName>
</protein>
<keyword evidence="3" id="KW-1185">Reference proteome</keyword>
<evidence type="ECO:0000313" key="2">
    <source>
        <dbReference type="EMBL" id="KRL99813.1"/>
    </source>
</evidence>
<dbReference type="PANTHER" id="PTHR33498">
    <property type="entry name" value="TRANSPOSASE FOR INSERTION SEQUENCE ELEMENT IS1557"/>
    <property type="match status" value="1"/>
</dbReference>
<proteinExistence type="predicted"/>
<gene>
    <name evidence="2" type="ORF">FC60_GL001373</name>
</gene>
<dbReference type="Proteomes" id="UP000051739">
    <property type="component" value="Unassembled WGS sequence"/>
</dbReference>
<feature type="domain" description="Transposase IS204/IS1001/IS1096/IS1165 DDE" evidence="1">
    <location>
        <begin position="4"/>
        <end position="124"/>
    </location>
</feature>
<evidence type="ECO:0000313" key="3">
    <source>
        <dbReference type="Proteomes" id="UP000051739"/>
    </source>
</evidence>
<dbReference type="Pfam" id="PF01610">
    <property type="entry name" value="DDE_Tnp_ISL3"/>
    <property type="match status" value="1"/>
</dbReference>
<organism evidence="2 3">
    <name type="scientific">Limosilactobacillus gastricus DSM 16045</name>
    <dbReference type="NCBI Taxonomy" id="1423749"/>
    <lineage>
        <taxon>Bacteria</taxon>
        <taxon>Bacillati</taxon>
        <taxon>Bacillota</taxon>
        <taxon>Bacilli</taxon>
        <taxon>Lactobacillales</taxon>
        <taxon>Lactobacillaceae</taxon>
        <taxon>Limosilactobacillus</taxon>
    </lineage>
</organism>
<dbReference type="PANTHER" id="PTHR33498:SF1">
    <property type="entry name" value="TRANSPOSASE FOR INSERTION SEQUENCE ELEMENT IS1557"/>
    <property type="match status" value="1"/>
</dbReference>
<dbReference type="EMBL" id="AZFN01000045">
    <property type="protein sequence ID" value="KRL99813.1"/>
    <property type="molecule type" value="Genomic_DNA"/>
</dbReference>
<evidence type="ECO:0000259" key="1">
    <source>
        <dbReference type="Pfam" id="PF01610"/>
    </source>
</evidence>
<dbReference type="PATRIC" id="fig|1423749.3.peg.1414"/>